<proteinExistence type="predicted"/>
<protein>
    <submittedName>
        <fullName evidence="1">Uncharacterized protein</fullName>
    </submittedName>
</protein>
<name>A0A366I8I0_9GAMM</name>
<dbReference type="EMBL" id="QNRY01000004">
    <property type="protein sequence ID" value="RBP65750.1"/>
    <property type="molecule type" value="Genomic_DNA"/>
</dbReference>
<gene>
    <name evidence="1" type="ORF">DES54_10414</name>
</gene>
<accession>A0A366I8I0</accession>
<reference evidence="1 2" key="1">
    <citation type="submission" date="2018-06" db="EMBL/GenBank/DDBJ databases">
        <title>Genomic Encyclopedia of Type Strains, Phase IV (KMG-IV): sequencing the most valuable type-strain genomes for metagenomic binning, comparative biology and taxonomic classification.</title>
        <authorList>
            <person name="Goeker M."/>
        </authorList>
    </citation>
    <scope>NUCLEOTIDE SEQUENCE [LARGE SCALE GENOMIC DNA]</scope>
    <source>
        <strain evidence="1 2">DSM 30166</strain>
    </source>
</reference>
<evidence type="ECO:0000313" key="1">
    <source>
        <dbReference type="EMBL" id="RBP65750.1"/>
    </source>
</evidence>
<sequence>MLLYPHKYKFFPLRSKSSIFKNTEINPQSISVMVLDDSSILLILNHMGCEHEKNNLVINICIFIYSSH</sequence>
<evidence type="ECO:0000313" key="2">
    <source>
        <dbReference type="Proteomes" id="UP000253046"/>
    </source>
</evidence>
<comment type="caution">
    <text evidence="1">The sequence shown here is derived from an EMBL/GenBank/DDBJ whole genome shotgun (WGS) entry which is preliminary data.</text>
</comment>
<dbReference type="AlphaFoldDB" id="A0A366I8I0"/>
<keyword evidence="2" id="KW-1185">Reference proteome</keyword>
<organism evidence="1 2">
    <name type="scientific">Brenneria salicis ATCC 15712 = DSM 30166</name>
    <dbReference type="NCBI Taxonomy" id="714314"/>
    <lineage>
        <taxon>Bacteria</taxon>
        <taxon>Pseudomonadati</taxon>
        <taxon>Pseudomonadota</taxon>
        <taxon>Gammaproteobacteria</taxon>
        <taxon>Enterobacterales</taxon>
        <taxon>Pectobacteriaceae</taxon>
        <taxon>Brenneria</taxon>
    </lineage>
</organism>
<dbReference type="Proteomes" id="UP000253046">
    <property type="component" value="Unassembled WGS sequence"/>
</dbReference>